<feature type="compositionally biased region" description="Pro residues" evidence="1">
    <location>
        <begin position="493"/>
        <end position="506"/>
    </location>
</feature>
<keyword evidence="2" id="KW-0732">Signal</keyword>
<organism evidence="3 4">
    <name type="scientific">Botryosphaeria dothidea</name>
    <dbReference type="NCBI Taxonomy" id="55169"/>
    <lineage>
        <taxon>Eukaryota</taxon>
        <taxon>Fungi</taxon>
        <taxon>Dikarya</taxon>
        <taxon>Ascomycota</taxon>
        <taxon>Pezizomycotina</taxon>
        <taxon>Dothideomycetes</taxon>
        <taxon>Dothideomycetes incertae sedis</taxon>
        <taxon>Botryosphaeriales</taxon>
        <taxon>Botryosphaeriaceae</taxon>
        <taxon>Botryosphaeria</taxon>
    </lineage>
</organism>
<dbReference type="OrthoDB" id="3944128at2759"/>
<feature type="region of interest" description="Disordered" evidence="1">
    <location>
        <begin position="438"/>
        <end position="703"/>
    </location>
</feature>
<evidence type="ECO:0000256" key="2">
    <source>
        <dbReference type="SAM" id="SignalP"/>
    </source>
</evidence>
<feature type="compositionally biased region" description="Low complexity" evidence="1">
    <location>
        <begin position="580"/>
        <end position="622"/>
    </location>
</feature>
<dbReference type="EMBL" id="WWBZ02000001">
    <property type="protein sequence ID" value="KAF4313075.1"/>
    <property type="molecule type" value="Genomic_DNA"/>
</dbReference>
<dbReference type="AlphaFoldDB" id="A0A8H4N8I4"/>
<evidence type="ECO:0000313" key="3">
    <source>
        <dbReference type="EMBL" id="KAF4313075.1"/>
    </source>
</evidence>
<feature type="signal peptide" evidence="2">
    <location>
        <begin position="1"/>
        <end position="21"/>
    </location>
</feature>
<comment type="caution">
    <text evidence="3">The sequence shown here is derived from an EMBL/GenBank/DDBJ whole genome shotgun (WGS) entry which is preliminary data.</text>
</comment>
<sequence>MPGFLQLLSVVATAAAIGAQAQIYANTSTPHSTSATSVHAAELDPTNSSTTLTAATTTITRNATATITLANNTLPWLPSNVPIQSFLSLNSCDVSWSSYNKSHAITYTTSSTFYVNWYTGIPRGSPDDPVITLCDGIPRGGNYSYMTWQSSTTVSEDTATTYNYSGTAVPSCSFGGQECSSLWSLWSLEKSAWSQTRTATATQDNFYQDPDFWQPTCQNPNACDERCFLWGTEEVDLYYWPEPWSEDIICGPKATRTSPWDINKRQNTAPAVATVGNMTMTSPSAYLYFSTMYARADLGASAQTCGQDMTSVWVAVPPGELYSLPGQPGYDGPTQLAKPFNFANLAKTTVSGVEIPLVPSSAYWWPNSCQDNPYNLINTCAPSTIHDNYRPNVLYRTQLQHLQPAWSGCAPINQFFGTYTMHDPPILLTTAGALLPPATTTAAEDPEPTTTSAEPSNTAADPLPTNTSPSDPVGSGRPTAAPSQPSVLEPIGPASPEPSESPPDPGSDPEDPGNEDPGSGGPGGGDPGSEDPGSSDPGNGDPGNQDPGSSDPGDSDPGSSDPGTSDPDSSDLGNSDPATSDPGSSDPGISNPNPGSSDPGNNSDPGSSSPGDSSDPSESNPGASDPGSSNPGRSSDPGAADLGSSSGPENGGDPGTSDPDSSTSGGSGTSNLDGSDPSGGGNDPTVVIIPLDPAASAPGSAGGNGEAVITVGGSTYTAVPGKEIGLGSVTASAGGPAVTVGGQVVSVGESDIVVIDGGQTQTYGEIPGAVVTVGGSTITAAAGQGVGVGGTTTLEAGGAAATVSGQVVSLGSGGVVVDGSTVAYSTLNGQGSSGQPAQDATLSVGGPAVTIDGRTLSLAPSGVVVVDGSSQAFSGARASVTLPGGETLTIAAGSSGSTDSAETVITFDSLTLTADRPADSTSVIVVGSQTLTVGGPAITSGRKTLSAAPGGIVVDGTTTFAVSAPTTSLEGEETGTKSTSSTTSKTTALSRDNVAATASPTSDPSDSATTASGSTNLLALSSALCITFAALLI</sequence>
<proteinExistence type="predicted"/>
<feature type="compositionally biased region" description="Low complexity" evidence="1">
    <location>
        <begin position="976"/>
        <end position="1012"/>
    </location>
</feature>
<reference evidence="3" key="1">
    <citation type="submission" date="2020-04" db="EMBL/GenBank/DDBJ databases">
        <title>Genome Assembly and Annotation of Botryosphaeria dothidea sdau 11-99, a Latent Pathogen of Apple Fruit Ring Rot in China.</title>
        <authorList>
            <person name="Yu C."/>
            <person name="Diao Y."/>
            <person name="Lu Q."/>
            <person name="Zhao J."/>
            <person name="Cui S."/>
            <person name="Peng C."/>
            <person name="He B."/>
            <person name="Liu H."/>
        </authorList>
    </citation>
    <scope>NUCLEOTIDE SEQUENCE [LARGE SCALE GENOMIC DNA]</scope>
    <source>
        <strain evidence="3">Sdau11-99</strain>
    </source>
</reference>
<dbReference type="Proteomes" id="UP000572817">
    <property type="component" value="Unassembled WGS sequence"/>
</dbReference>
<evidence type="ECO:0000313" key="4">
    <source>
        <dbReference type="Proteomes" id="UP000572817"/>
    </source>
</evidence>
<protein>
    <submittedName>
        <fullName evidence="3">Transcription factor C6</fullName>
    </submittedName>
</protein>
<gene>
    <name evidence="3" type="ORF">GTA08_BOTSDO01729</name>
</gene>
<evidence type="ECO:0000256" key="1">
    <source>
        <dbReference type="SAM" id="MobiDB-lite"/>
    </source>
</evidence>
<feature type="chain" id="PRO_5034678129" evidence="2">
    <location>
        <begin position="22"/>
        <end position="1033"/>
    </location>
</feature>
<feature type="region of interest" description="Disordered" evidence="1">
    <location>
        <begin position="965"/>
        <end position="1012"/>
    </location>
</feature>
<accession>A0A8H4N8I4</accession>
<feature type="compositionally biased region" description="Low complexity" evidence="1">
    <location>
        <begin position="438"/>
        <end position="460"/>
    </location>
</feature>
<keyword evidence="4" id="KW-1185">Reference proteome</keyword>
<feature type="compositionally biased region" description="Low complexity" evidence="1">
    <location>
        <begin position="655"/>
        <end position="676"/>
    </location>
</feature>
<feature type="compositionally biased region" description="Gly residues" evidence="1">
    <location>
        <begin position="518"/>
        <end position="527"/>
    </location>
</feature>
<feature type="compositionally biased region" description="Low complexity" evidence="1">
    <location>
        <begin position="530"/>
        <end position="571"/>
    </location>
</feature>
<name>A0A8H4N8I4_9PEZI</name>